<keyword evidence="1 5" id="KW-0378">Hydrolase</keyword>
<organism evidence="5 6">
    <name type="scientific">Penicillium subrubescens</name>
    <dbReference type="NCBI Taxonomy" id="1316194"/>
    <lineage>
        <taxon>Eukaryota</taxon>
        <taxon>Fungi</taxon>
        <taxon>Dikarya</taxon>
        <taxon>Ascomycota</taxon>
        <taxon>Pezizomycotina</taxon>
        <taxon>Eurotiomycetes</taxon>
        <taxon>Eurotiomycetidae</taxon>
        <taxon>Eurotiales</taxon>
        <taxon>Aspergillaceae</taxon>
        <taxon>Penicillium</taxon>
    </lineage>
</organism>
<evidence type="ECO:0000313" key="6">
    <source>
        <dbReference type="Proteomes" id="UP000186955"/>
    </source>
</evidence>
<dbReference type="Proteomes" id="UP000186955">
    <property type="component" value="Unassembled WGS sequence"/>
</dbReference>
<feature type="domain" description="Beta-lactamase-related" evidence="3">
    <location>
        <begin position="19"/>
        <end position="330"/>
    </location>
</feature>
<dbReference type="Gene3D" id="3.40.710.10">
    <property type="entry name" value="DD-peptidase/beta-lactamase superfamily"/>
    <property type="match status" value="1"/>
</dbReference>
<feature type="domain" description="D-aminopeptidase" evidence="4">
    <location>
        <begin position="358"/>
        <end position="535"/>
    </location>
</feature>
<keyword evidence="1 5" id="KW-0645">Protease</keyword>
<evidence type="ECO:0000256" key="2">
    <source>
        <dbReference type="ARBA" id="ARBA00038215"/>
    </source>
</evidence>
<dbReference type="SUPFAM" id="SSF50886">
    <property type="entry name" value="D-aminopeptidase, middle and C-terminal domains"/>
    <property type="match status" value="2"/>
</dbReference>
<dbReference type="GO" id="GO:0004177">
    <property type="term" value="F:aminopeptidase activity"/>
    <property type="evidence" value="ECO:0007669"/>
    <property type="project" value="UniProtKB-KW"/>
</dbReference>
<evidence type="ECO:0000313" key="5">
    <source>
        <dbReference type="EMBL" id="OKP14174.1"/>
    </source>
</evidence>
<accession>A0A1Q5UNY7</accession>
<dbReference type="PANTHER" id="PTHR46825">
    <property type="entry name" value="D-ALANYL-D-ALANINE-CARBOXYPEPTIDASE/ENDOPEPTIDASE AMPH"/>
    <property type="match status" value="1"/>
</dbReference>
<dbReference type="InterPro" id="IPR001466">
    <property type="entry name" value="Beta-lactam-related"/>
</dbReference>
<evidence type="ECO:0000259" key="3">
    <source>
        <dbReference type="Pfam" id="PF00144"/>
    </source>
</evidence>
<reference evidence="5 6" key="1">
    <citation type="submission" date="2016-10" db="EMBL/GenBank/DDBJ databases">
        <title>Genome sequence of the ascomycete fungus Penicillium subrubescens.</title>
        <authorList>
            <person name="De Vries R.P."/>
            <person name="Peng M."/>
            <person name="Dilokpimol A."/>
            <person name="Hilden K."/>
            <person name="Makela M.R."/>
            <person name="Grigoriev I."/>
            <person name="Riley R."/>
            <person name="Granchi Z."/>
        </authorList>
    </citation>
    <scope>NUCLEOTIDE SEQUENCE [LARGE SCALE GENOMIC DNA]</scope>
    <source>
        <strain evidence="5 6">CBS 132785</strain>
    </source>
</reference>
<evidence type="ECO:0000256" key="1">
    <source>
        <dbReference type="ARBA" id="ARBA00022438"/>
    </source>
</evidence>
<proteinExistence type="inferred from homology"/>
<comment type="caution">
    <text evidence="5">The sequence shown here is derived from an EMBL/GenBank/DDBJ whole genome shotgun (WGS) entry which is preliminary data.</text>
</comment>
<dbReference type="InterPro" id="IPR027279">
    <property type="entry name" value="D_amino_pept/lipop_sf"/>
</dbReference>
<dbReference type="EMBL" id="MNBE01000116">
    <property type="protein sequence ID" value="OKP14174.1"/>
    <property type="molecule type" value="Genomic_DNA"/>
</dbReference>
<comment type="similarity">
    <text evidence="2">Belongs to the peptidase S12 family.</text>
</comment>
<dbReference type="AlphaFoldDB" id="A0A1Q5UNY7"/>
<sequence length="538" mass="59823">MAGLSGQVQTLLEKVPSLYRGPGGAVAVLKDGELVGQHVWGYANLEKRIAMEISTLMPICSITKQMLCMILVDLERNPTPEMAKRGDVRHQLEDALREIVQEELLENTGLNIEDLCNNQSGIRDYWAMSMFWGTQPDEVFTLSEDAKKSLSLTKSLHFQPGTQYAYSNLNFHILARVVERVTGSPIGDLLAQRLFSAARMETAAFCEDNANLPGPCVGYEGNESFGFIPAVNRIQWSGDAGVVASLEDMIAYEQYLDKSWSDDSSLYRTIAEQLVFKDGTPARYGHGLAHVKVGGVNTIGHGGSLRGFCLHRLQAASERVAIVVMLNHEIDAETIAEFILKNILDLNQPKFPTSNDIKVSRRWLGTFFDPDAQLALTVRDVGPNMLSIRYADHDETVVLFEESKGCSETMIASFSDDSIQLHRQDDNRVVNARRILAPEEPIKTDYVGQYRCTEIDSVFTCTGTGGMLYGSFEGFMGHGPVHLMRYLGEDIWFLTCPRGLDAPAPGDWTVVFKREETGTIVSVVMGCWLARNVQFTRL</sequence>
<keyword evidence="6" id="KW-1185">Reference proteome</keyword>
<dbReference type="Gene3D" id="2.40.128.50">
    <property type="match status" value="2"/>
</dbReference>
<dbReference type="InterPro" id="IPR050491">
    <property type="entry name" value="AmpC-like"/>
</dbReference>
<name>A0A1Q5UNY7_9EURO</name>
<protein>
    <submittedName>
        <fullName evidence="5">D-aminopeptidase</fullName>
    </submittedName>
</protein>
<dbReference type="Pfam" id="PF07930">
    <property type="entry name" value="DAP_B"/>
    <property type="match status" value="1"/>
</dbReference>
<evidence type="ECO:0000259" key="4">
    <source>
        <dbReference type="Pfam" id="PF07930"/>
    </source>
</evidence>
<dbReference type="NCBIfam" id="NF009622">
    <property type="entry name" value="PRK13128.1"/>
    <property type="match status" value="1"/>
</dbReference>
<keyword evidence="1 5" id="KW-0031">Aminopeptidase</keyword>
<dbReference type="InterPro" id="IPR012338">
    <property type="entry name" value="Beta-lactam/transpept-like"/>
</dbReference>
<dbReference type="PANTHER" id="PTHR46825:SF9">
    <property type="entry name" value="BETA-LACTAMASE-RELATED DOMAIN-CONTAINING PROTEIN"/>
    <property type="match status" value="1"/>
</dbReference>
<gene>
    <name evidence="5" type="ORF">PENSUB_168</name>
</gene>
<dbReference type="InterPro" id="IPR012856">
    <property type="entry name" value="DAP_B_dom"/>
</dbReference>
<dbReference type="SUPFAM" id="SSF56601">
    <property type="entry name" value="beta-lactamase/transpeptidase-like"/>
    <property type="match status" value="1"/>
</dbReference>
<dbReference type="OrthoDB" id="5946976at2759"/>
<dbReference type="Pfam" id="PF00144">
    <property type="entry name" value="Beta-lactamase"/>
    <property type="match status" value="1"/>
</dbReference>